<name>A0ABP4F5W8_9ACTN</name>
<evidence type="ECO:0008006" key="3">
    <source>
        <dbReference type="Google" id="ProtNLM"/>
    </source>
</evidence>
<organism evidence="1 2">
    <name type="scientific">Nocardioides aquiterrae</name>
    <dbReference type="NCBI Taxonomy" id="203799"/>
    <lineage>
        <taxon>Bacteria</taxon>
        <taxon>Bacillati</taxon>
        <taxon>Actinomycetota</taxon>
        <taxon>Actinomycetes</taxon>
        <taxon>Propionibacteriales</taxon>
        <taxon>Nocardioidaceae</taxon>
        <taxon>Nocardioides</taxon>
    </lineage>
</organism>
<dbReference type="RefSeq" id="WP_343909440.1">
    <property type="nucleotide sequence ID" value="NZ_BAAAJE010000024.1"/>
</dbReference>
<gene>
    <name evidence="1" type="ORF">GCM10009606_39630</name>
</gene>
<protein>
    <recommendedName>
        <fullName evidence="3">DUF3352 domain-containing protein</fullName>
    </recommendedName>
</protein>
<evidence type="ECO:0000313" key="1">
    <source>
        <dbReference type="EMBL" id="GAA1157784.1"/>
    </source>
</evidence>
<accession>A0ABP4F5W8</accession>
<comment type="caution">
    <text evidence="1">The sequence shown here is derived from an EMBL/GenBank/DDBJ whole genome shotgun (WGS) entry which is preliminary data.</text>
</comment>
<keyword evidence="2" id="KW-1185">Reference proteome</keyword>
<sequence length="356" mass="36976">MRRRLTIAIAVGLAVVLVAVAAVVAIGWWRDRGRTDLERATAYAPADAERLSYTDWAGVRAALEVHLDGSSPAGDVQSFLDDGFDRDLTSTSALVQSARVLQAHFGFSPATAQWELFSQSDQGAVVILRMPDGTDFGAIADDLAQAGFTRPATGETDGEVWLGGGALLPTIGADLTPELQYVALDAAEHLVLTSDTEGYLGRTVASLGDGDLPSGMRDAIAASGEPLSASVYDGPYTCSALAMSHADESDQQEAKQLVDQAGEVNPVDGFAMSVQPGGDVRVAMAFENGDQARTNADTRAKLASGPAPGQGGDFSDRFSVASATADGNVVTLDLEPTEGSYVLSDLSSGPVLFATC</sequence>
<reference evidence="2" key="1">
    <citation type="journal article" date="2019" name="Int. J. Syst. Evol. Microbiol.">
        <title>The Global Catalogue of Microorganisms (GCM) 10K type strain sequencing project: providing services to taxonomists for standard genome sequencing and annotation.</title>
        <authorList>
            <consortium name="The Broad Institute Genomics Platform"/>
            <consortium name="The Broad Institute Genome Sequencing Center for Infectious Disease"/>
            <person name="Wu L."/>
            <person name="Ma J."/>
        </authorList>
    </citation>
    <scope>NUCLEOTIDE SEQUENCE [LARGE SCALE GENOMIC DNA]</scope>
    <source>
        <strain evidence="2">JCM 11813</strain>
    </source>
</reference>
<dbReference type="EMBL" id="BAAAJE010000024">
    <property type="protein sequence ID" value="GAA1157784.1"/>
    <property type="molecule type" value="Genomic_DNA"/>
</dbReference>
<proteinExistence type="predicted"/>
<evidence type="ECO:0000313" key="2">
    <source>
        <dbReference type="Proteomes" id="UP001499979"/>
    </source>
</evidence>
<dbReference type="Proteomes" id="UP001499979">
    <property type="component" value="Unassembled WGS sequence"/>
</dbReference>